<dbReference type="EMBL" id="JAJGCB010000003">
    <property type="protein sequence ID" value="KAJ8994002.1"/>
    <property type="molecule type" value="Genomic_DNA"/>
</dbReference>
<dbReference type="InterPro" id="IPR026816">
    <property type="entry name" value="Flavodoxin_dom"/>
</dbReference>
<comment type="caution">
    <text evidence="2">The sequence shown here is derived from an EMBL/GenBank/DDBJ whole genome shotgun (WGS) entry which is preliminary data.</text>
</comment>
<dbReference type="Proteomes" id="UP001161757">
    <property type="component" value="Unassembled WGS sequence"/>
</dbReference>
<organism evidence="2 3">
    <name type="scientific">Exophiala dermatitidis</name>
    <name type="common">Black yeast-like fungus</name>
    <name type="synonym">Wangiella dermatitidis</name>
    <dbReference type="NCBI Taxonomy" id="5970"/>
    <lineage>
        <taxon>Eukaryota</taxon>
        <taxon>Fungi</taxon>
        <taxon>Dikarya</taxon>
        <taxon>Ascomycota</taxon>
        <taxon>Pezizomycotina</taxon>
        <taxon>Eurotiomycetes</taxon>
        <taxon>Chaetothyriomycetidae</taxon>
        <taxon>Chaetothyriales</taxon>
        <taxon>Herpotrichiellaceae</taxon>
        <taxon>Exophiala</taxon>
    </lineage>
</organism>
<dbReference type="SUPFAM" id="SSF52218">
    <property type="entry name" value="Flavoproteins"/>
    <property type="match status" value="1"/>
</dbReference>
<evidence type="ECO:0000313" key="3">
    <source>
        <dbReference type="Proteomes" id="UP001161757"/>
    </source>
</evidence>
<evidence type="ECO:0000313" key="2">
    <source>
        <dbReference type="EMBL" id="KAJ8994002.1"/>
    </source>
</evidence>
<gene>
    <name evidence="2" type="ORF">HRR80_002501</name>
</gene>
<dbReference type="Gene3D" id="3.40.50.360">
    <property type="match status" value="1"/>
</dbReference>
<reference evidence="2" key="1">
    <citation type="submission" date="2023-01" db="EMBL/GenBank/DDBJ databases">
        <title>Exophiala dermititidis isolated from Cystic Fibrosis Patient.</title>
        <authorList>
            <person name="Kurbessoian T."/>
            <person name="Crocker A."/>
            <person name="Murante D."/>
            <person name="Hogan D.A."/>
            <person name="Stajich J.E."/>
        </authorList>
    </citation>
    <scope>NUCLEOTIDE SEQUENCE</scope>
    <source>
        <strain evidence="2">Ex8</strain>
    </source>
</reference>
<accession>A0AAN6F1Y4</accession>
<protein>
    <recommendedName>
        <fullName evidence="1">Flavodoxin domain-containing protein</fullName>
    </recommendedName>
</protein>
<feature type="domain" description="Flavodoxin" evidence="1">
    <location>
        <begin position="4"/>
        <end position="128"/>
    </location>
</feature>
<evidence type="ECO:0000259" key="1">
    <source>
        <dbReference type="Pfam" id="PF12724"/>
    </source>
</evidence>
<dbReference type="AlphaFoldDB" id="A0AAN6F1Y4"/>
<name>A0AAN6F1Y4_EXODE</name>
<proteinExistence type="predicted"/>
<dbReference type="InterPro" id="IPR029039">
    <property type="entry name" value="Flavoprotein-like_sf"/>
</dbReference>
<dbReference type="Pfam" id="PF12724">
    <property type="entry name" value="Flavodoxin_5"/>
    <property type="match status" value="1"/>
</dbReference>
<sequence length="171" mass="19497">MPVLVTYATSRGSTREVADRIASRLYEHGFAVDCRPVDHVFSVENYSAVILGSAVVRQRWLLDALVFVDVESMGLQHKPFWAFSLSMAPVAVPKWIATRMTKRQRKTVEVRLMSKVPKMKEHRLFPGRNDGSSVPRRLRSLYRCLGGRFGDMRDWGEIDAWADNIAKQLAC</sequence>